<feature type="compositionally biased region" description="Polar residues" evidence="1">
    <location>
        <begin position="160"/>
        <end position="174"/>
    </location>
</feature>
<name>A0ABR3YHC9_9PEZI</name>
<evidence type="ECO:0000313" key="3">
    <source>
        <dbReference type="Proteomes" id="UP001583186"/>
    </source>
</evidence>
<dbReference type="EMBL" id="JAWCUI010000111">
    <property type="protein sequence ID" value="KAL1887708.1"/>
    <property type="molecule type" value="Genomic_DNA"/>
</dbReference>
<proteinExistence type="predicted"/>
<reference evidence="2 3" key="1">
    <citation type="journal article" date="2024" name="IMA Fungus">
        <title>IMA Genome - F19 : A genome assembly and annotation guide to empower mycologists, including annotated draft genome sequences of Ceratocystis pirilliformis, Diaporthe australafricana, Fusarium ophioides, Paecilomyces lecythidis, and Sporothrix stenoceras.</title>
        <authorList>
            <person name="Aylward J."/>
            <person name="Wilson A.M."/>
            <person name="Visagie C.M."/>
            <person name="Spraker J."/>
            <person name="Barnes I."/>
            <person name="Buitendag C."/>
            <person name="Ceriani C."/>
            <person name="Del Mar Angel L."/>
            <person name="du Plessis D."/>
            <person name="Fuchs T."/>
            <person name="Gasser K."/>
            <person name="Kramer D."/>
            <person name="Li W."/>
            <person name="Munsamy K."/>
            <person name="Piso A."/>
            <person name="Price J.L."/>
            <person name="Sonnekus B."/>
            <person name="Thomas C."/>
            <person name="van der Nest A."/>
            <person name="van Dijk A."/>
            <person name="van Heerden A."/>
            <person name="van Vuuren N."/>
            <person name="Yilmaz N."/>
            <person name="Duong T.A."/>
            <person name="van der Merwe N.A."/>
            <person name="Wingfield M.J."/>
            <person name="Wingfield B.D."/>
        </authorList>
    </citation>
    <scope>NUCLEOTIDE SEQUENCE [LARGE SCALE GENOMIC DNA]</scope>
    <source>
        <strain evidence="2 3">CMW 5346</strain>
    </source>
</reference>
<protein>
    <submittedName>
        <fullName evidence="2">Uncharacterized protein</fullName>
    </submittedName>
</protein>
<accession>A0ABR3YHC9</accession>
<sequence>MEGRYADTMKDAKANIARSILGRQWLGLLVVAVVFATATASSASGQQQFLDSNATSWHRYVRAPASKNIAPARILSQYTTGNVSNAEGLLRHGSGPAVLSRLGTEDDVPTLVIDFGLNVAGQLSIDFAGAHNTTTGFPGITLAFSETLQYLSDRSDFTRSDNAGGSTKLTSGTDQVAVKPQPYSWTDQLGCEYGTQTLHTPHRTVT</sequence>
<dbReference type="Proteomes" id="UP001583186">
    <property type="component" value="Unassembled WGS sequence"/>
</dbReference>
<evidence type="ECO:0000256" key="1">
    <source>
        <dbReference type="SAM" id="MobiDB-lite"/>
    </source>
</evidence>
<feature type="region of interest" description="Disordered" evidence="1">
    <location>
        <begin position="156"/>
        <end position="175"/>
    </location>
</feature>
<comment type="caution">
    <text evidence="2">The sequence shown here is derived from an EMBL/GenBank/DDBJ whole genome shotgun (WGS) entry which is preliminary data.</text>
</comment>
<gene>
    <name evidence="2" type="ORF">Sste5346_010048</name>
</gene>
<organism evidence="2 3">
    <name type="scientific">Sporothrix stenoceras</name>
    <dbReference type="NCBI Taxonomy" id="5173"/>
    <lineage>
        <taxon>Eukaryota</taxon>
        <taxon>Fungi</taxon>
        <taxon>Dikarya</taxon>
        <taxon>Ascomycota</taxon>
        <taxon>Pezizomycotina</taxon>
        <taxon>Sordariomycetes</taxon>
        <taxon>Sordariomycetidae</taxon>
        <taxon>Ophiostomatales</taxon>
        <taxon>Ophiostomataceae</taxon>
        <taxon>Sporothrix</taxon>
    </lineage>
</organism>
<evidence type="ECO:0000313" key="2">
    <source>
        <dbReference type="EMBL" id="KAL1887708.1"/>
    </source>
</evidence>
<keyword evidence="3" id="KW-1185">Reference proteome</keyword>